<reference evidence="1 2" key="1">
    <citation type="journal article" date="2024" name="G3 (Bethesda)">
        <title>Genome assembly of Hibiscus sabdariffa L. provides insights into metabolisms of medicinal natural products.</title>
        <authorList>
            <person name="Kim T."/>
        </authorList>
    </citation>
    <scope>NUCLEOTIDE SEQUENCE [LARGE SCALE GENOMIC DNA]</scope>
    <source>
        <strain evidence="1">TK-2024</strain>
        <tissue evidence="1">Old leaves</tissue>
    </source>
</reference>
<name>A0ABR2QK06_9ROSI</name>
<dbReference type="EMBL" id="JBBPBN010000036">
    <property type="protein sequence ID" value="KAK9000964.1"/>
    <property type="molecule type" value="Genomic_DNA"/>
</dbReference>
<organism evidence="1 2">
    <name type="scientific">Hibiscus sabdariffa</name>
    <name type="common">roselle</name>
    <dbReference type="NCBI Taxonomy" id="183260"/>
    <lineage>
        <taxon>Eukaryota</taxon>
        <taxon>Viridiplantae</taxon>
        <taxon>Streptophyta</taxon>
        <taxon>Embryophyta</taxon>
        <taxon>Tracheophyta</taxon>
        <taxon>Spermatophyta</taxon>
        <taxon>Magnoliopsida</taxon>
        <taxon>eudicotyledons</taxon>
        <taxon>Gunneridae</taxon>
        <taxon>Pentapetalae</taxon>
        <taxon>rosids</taxon>
        <taxon>malvids</taxon>
        <taxon>Malvales</taxon>
        <taxon>Malvaceae</taxon>
        <taxon>Malvoideae</taxon>
        <taxon>Hibiscus</taxon>
    </lineage>
</organism>
<evidence type="ECO:0000313" key="2">
    <source>
        <dbReference type="Proteomes" id="UP001396334"/>
    </source>
</evidence>
<gene>
    <name evidence="1" type="ORF">V6N11_082758</name>
</gene>
<sequence length="127" mass="14789">MTYRVFSRKSFSQPIQYSTFLPTLDALITCPRRSFPGHAVVADIRCNELPNLIFFFSLVIYKSRVSSLGLQERLAMIRQQRAEAAKKREEEKADIKSNPLEGVRWQYDDRREVVCLYSILGLAFAFY</sequence>
<keyword evidence="2" id="KW-1185">Reference proteome</keyword>
<proteinExistence type="predicted"/>
<protein>
    <submittedName>
        <fullName evidence="1">Uncharacterized protein</fullName>
    </submittedName>
</protein>
<comment type="caution">
    <text evidence="1">The sequence shown here is derived from an EMBL/GenBank/DDBJ whole genome shotgun (WGS) entry which is preliminary data.</text>
</comment>
<evidence type="ECO:0000313" key="1">
    <source>
        <dbReference type="EMBL" id="KAK9000964.1"/>
    </source>
</evidence>
<dbReference type="Proteomes" id="UP001396334">
    <property type="component" value="Unassembled WGS sequence"/>
</dbReference>
<accession>A0ABR2QK06</accession>